<dbReference type="PANTHER" id="PTHR33181:SF4">
    <property type="entry name" value="OVULE PROTEIN"/>
    <property type="match status" value="1"/>
</dbReference>
<accession>A0A2N9EM58</accession>
<reference evidence="1" key="1">
    <citation type="submission" date="2018-02" db="EMBL/GenBank/DDBJ databases">
        <authorList>
            <person name="Cohen D.B."/>
            <person name="Kent A.D."/>
        </authorList>
    </citation>
    <scope>NUCLEOTIDE SEQUENCE</scope>
</reference>
<dbReference type="EMBL" id="OIVN01000180">
    <property type="protein sequence ID" value="SPC75791.1"/>
    <property type="molecule type" value="Genomic_DNA"/>
</dbReference>
<organism evidence="1">
    <name type="scientific">Fagus sylvatica</name>
    <name type="common">Beechnut</name>
    <dbReference type="NCBI Taxonomy" id="28930"/>
    <lineage>
        <taxon>Eukaryota</taxon>
        <taxon>Viridiplantae</taxon>
        <taxon>Streptophyta</taxon>
        <taxon>Embryophyta</taxon>
        <taxon>Tracheophyta</taxon>
        <taxon>Spermatophyta</taxon>
        <taxon>Magnoliopsida</taxon>
        <taxon>eudicotyledons</taxon>
        <taxon>Gunneridae</taxon>
        <taxon>Pentapetalae</taxon>
        <taxon>rosids</taxon>
        <taxon>fabids</taxon>
        <taxon>Fagales</taxon>
        <taxon>Fagaceae</taxon>
        <taxon>Fagus</taxon>
    </lineage>
</organism>
<protein>
    <submittedName>
        <fullName evidence="1">Uncharacterized protein</fullName>
    </submittedName>
</protein>
<name>A0A2N9EM58_FAGSY</name>
<sequence>MLGGMEWWDKVKIPMRLIWIGVAKRLGIRKNGLLKLRQDVRTCEYEDVHVMWEILRRSETERIPEKSKKRSPWNFYEWARCTPYLCRSI</sequence>
<gene>
    <name evidence="1" type="ORF">FSB_LOCUS3673</name>
</gene>
<proteinExistence type="predicted"/>
<evidence type="ECO:0000313" key="1">
    <source>
        <dbReference type="EMBL" id="SPC75791.1"/>
    </source>
</evidence>
<dbReference type="PANTHER" id="PTHR33181">
    <property type="entry name" value="OS01G0778500 PROTEIN"/>
    <property type="match status" value="1"/>
</dbReference>
<dbReference type="AlphaFoldDB" id="A0A2N9EM58"/>